<feature type="transmembrane region" description="Helical" evidence="5">
    <location>
        <begin position="296"/>
        <end position="313"/>
    </location>
</feature>
<proteinExistence type="predicted"/>
<dbReference type="PANTHER" id="PTHR23508">
    <property type="entry name" value="CARBOXYLIC ACID TRANSPORTER PROTEIN HOMOLOG"/>
    <property type="match status" value="1"/>
</dbReference>
<dbReference type="PROSITE" id="PS50850">
    <property type="entry name" value="MFS"/>
    <property type="match status" value="1"/>
</dbReference>
<dbReference type="SUPFAM" id="SSF103473">
    <property type="entry name" value="MFS general substrate transporter"/>
    <property type="match status" value="1"/>
</dbReference>
<feature type="transmembrane region" description="Helical" evidence="5">
    <location>
        <begin position="226"/>
        <end position="247"/>
    </location>
</feature>
<evidence type="ECO:0000259" key="6">
    <source>
        <dbReference type="PROSITE" id="PS50850"/>
    </source>
</evidence>
<feature type="transmembrane region" description="Helical" evidence="5">
    <location>
        <begin position="267"/>
        <end position="289"/>
    </location>
</feature>
<dbReference type="InterPro" id="IPR005829">
    <property type="entry name" value="Sugar_transporter_CS"/>
</dbReference>
<name>A0ABR9JT47_9ACTN</name>
<feature type="domain" description="Major facilitator superfamily (MFS) profile" evidence="6">
    <location>
        <begin position="23"/>
        <end position="409"/>
    </location>
</feature>
<organism evidence="7 8">
    <name type="scientific">Actinomadura algeriensis</name>
    <dbReference type="NCBI Taxonomy" id="1679523"/>
    <lineage>
        <taxon>Bacteria</taxon>
        <taxon>Bacillati</taxon>
        <taxon>Actinomycetota</taxon>
        <taxon>Actinomycetes</taxon>
        <taxon>Streptosporangiales</taxon>
        <taxon>Thermomonosporaceae</taxon>
        <taxon>Actinomadura</taxon>
    </lineage>
</organism>
<dbReference type="InterPro" id="IPR036259">
    <property type="entry name" value="MFS_trans_sf"/>
</dbReference>
<dbReference type="InterPro" id="IPR011701">
    <property type="entry name" value="MFS"/>
</dbReference>
<keyword evidence="3 5" id="KW-1133">Transmembrane helix</keyword>
<dbReference type="Proteomes" id="UP000627838">
    <property type="component" value="Unassembled WGS sequence"/>
</dbReference>
<feature type="transmembrane region" description="Helical" evidence="5">
    <location>
        <begin position="28"/>
        <end position="46"/>
    </location>
</feature>
<feature type="transmembrane region" description="Helical" evidence="5">
    <location>
        <begin position="91"/>
        <end position="108"/>
    </location>
</feature>
<gene>
    <name evidence="7" type="ORF">H4W34_003582</name>
</gene>
<dbReference type="EMBL" id="JADBDZ010000001">
    <property type="protein sequence ID" value="MBE1533749.1"/>
    <property type="molecule type" value="Genomic_DNA"/>
</dbReference>
<feature type="transmembrane region" description="Helical" evidence="5">
    <location>
        <begin position="114"/>
        <end position="135"/>
    </location>
</feature>
<evidence type="ECO:0000256" key="4">
    <source>
        <dbReference type="ARBA" id="ARBA00023136"/>
    </source>
</evidence>
<comment type="caution">
    <text evidence="7">The sequence shown here is derived from an EMBL/GenBank/DDBJ whole genome shotgun (WGS) entry which is preliminary data.</text>
</comment>
<accession>A0ABR9JT47</accession>
<feature type="transmembrane region" description="Helical" evidence="5">
    <location>
        <begin position="147"/>
        <end position="169"/>
    </location>
</feature>
<evidence type="ECO:0000256" key="2">
    <source>
        <dbReference type="ARBA" id="ARBA00022692"/>
    </source>
</evidence>
<keyword evidence="4 5" id="KW-0472">Membrane</keyword>
<protein>
    <submittedName>
        <fullName evidence="7">MFS family permease</fullName>
    </submittedName>
</protein>
<dbReference type="InterPro" id="IPR020846">
    <property type="entry name" value="MFS_dom"/>
</dbReference>
<evidence type="ECO:0000313" key="7">
    <source>
        <dbReference type="EMBL" id="MBE1533749.1"/>
    </source>
</evidence>
<dbReference type="PANTHER" id="PTHR23508:SF10">
    <property type="entry name" value="CARBOXYLIC ACID TRANSPORTER PROTEIN HOMOLOG"/>
    <property type="match status" value="1"/>
</dbReference>
<evidence type="ECO:0000256" key="3">
    <source>
        <dbReference type="ARBA" id="ARBA00022989"/>
    </source>
</evidence>
<feature type="transmembrane region" description="Helical" evidence="5">
    <location>
        <begin position="58"/>
        <end position="79"/>
    </location>
</feature>
<evidence type="ECO:0000313" key="8">
    <source>
        <dbReference type="Proteomes" id="UP000627838"/>
    </source>
</evidence>
<dbReference type="Gene3D" id="1.20.1250.20">
    <property type="entry name" value="MFS general substrate transporter like domains"/>
    <property type="match status" value="2"/>
</dbReference>
<evidence type="ECO:0000256" key="1">
    <source>
        <dbReference type="ARBA" id="ARBA00004651"/>
    </source>
</evidence>
<dbReference type="RefSeq" id="WP_192760238.1">
    <property type="nucleotide sequence ID" value="NZ_JADBDZ010000001.1"/>
</dbReference>
<feature type="transmembrane region" description="Helical" evidence="5">
    <location>
        <begin position="175"/>
        <end position="192"/>
    </location>
</feature>
<sequence>MTQTTPGRAPAWYRGATKDQWRTFTGAYLGWMLDVMDLMLFAMVISDVSADLDFDKSAAGFVASAALVATAVGGLFFGFVADRFGRTRSMVFSIVGYSAGTLLCGFSTSLTMLLVFRVVVGVCLGGEWSAGTALVSETWPEKHRGKVLAWVQSAFGIGYALAALVAAIVLPIGGWRWVFFVGVLPALSALWIRRHTPEPKMWLERRERVSLGGAVRTLLTEHTRPFLVTLTFTSFAMLGYWGLFTWIPTYLATPVEEGGVGMDLVHSTTWLVLMQIGAVIGFISFGYVADRIGRKLAFITYFALAAALVPVFVSVSQPAVLLVVGIVVSLFGTGFYSGFGPAFAELFPTRIRGTAQGVVYNGSRAISAAGPATIGVVADRFGPSAGLGVTTAFFVLAALTVAVLLPETRGKALA</sequence>
<keyword evidence="8" id="KW-1185">Reference proteome</keyword>
<reference evidence="7 8" key="1">
    <citation type="submission" date="2020-10" db="EMBL/GenBank/DDBJ databases">
        <title>Sequencing the genomes of 1000 actinobacteria strains.</title>
        <authorList>
            <person name="Klenk H.-P."/>
        </authorList>
    </citation>
    <scope>NUCLEOTIDE SEQUENCE [LARGE SCALE GENOMIC DNA]</scope>
    <source>
        <strain evidence="7 8">DSM 46744</strain>
    </source>
</reference>
<dbReference type="Pfam" id="PF07690">
    <property type="entry name" value="MFS_1"/>
    <property type="match status" value="2"/>
</dbReference>
<feature type="transmembrane region" description="Helical" evidence="5">
    <location>
        <begin position="384"/>
        <end position="405"/>
    </location>
</feature>
<dbReference type="PROSITE" id="PS00217">
    <property type="entry name" value="SUGAR_TRANSPORT_2"/>
    <property type="match status" value="1"/>
</dbReference>
<evidence type="ECO:0000256" key="5">
    <source>
        <dbReference type="SAM" id="Phobius"/>
    </source>
</evidence>
<feature type="transmembrane region" description="Helical" evidence="5">
    <location>
        <begin position="319"/>
        <end position="337"/>
    </location>
</feature>
<keyword evidence="2 5" id="KW-0812">Transmembrane</keyword>
<comment type="subcellular location">
    <subcellularLocation>
        <location evidence="1">Cell membrane</location>
        <topology evidence="1">Multi-pass membrane protein</topology>
    </subcellularLocation>
</comment>